<feature type="domain" description="ABC3 transporter permease C-terminal" evidence="8">
    <location>
        <begin position="283"/>
        <end position="403"/>
    </location>
</feature>
<evidence type="ECO:0000256" key="1">
    <source>
        <dbReference type="ARBA" id="ARBA00004651"/>
    </source>
</evidence>
<feature type="transmembrane region" description="Helical" evidence="7">
    <location>
        <begin position="273"/>
        <end position="304"/>
    </location>
</feature>
<evidence type="ECO:0000256" key="5">
    <source>
        <dbReference type="ARBA" id="ARBA00023136"/>
    </source>
</evidence>
<gene>
    <name evidence="10" type="ORF">WMO43_03810</name>
</gene>
<proteinExistence type="inferred from homology"/>
<evidence type="ECO:0000256" key="2">
    <source>
        <dbReference type="ARBA" id="ARBA00022475"/>
    </source>
</evidence>
<evidence type="ECO:0000259" key="8">
    <source>
        <dbReference type="Pfam" id="PF02687"/>
    </source>
</evidence>
<reference evidence="10 11" key="1">
    <citation type="submission" date="2024-03" db="EMBL/GenBank/DDBJ databases">
        <title>Human intestinal bacterial collection.</title>
        <authorList>
            <person name="Pauvert C."/>
            <person name="Hitch T.C.A."/>
            <person name="Clavel T."/>
        </authorList>
    </citation>
    <scope>NUCLEOTIDE SEQUENCE [LARGE SCALE GENOMIC DNA]</scope>
    <source>
        <strain evidence="10 11">CLA-AA-H185</strain>
    </source>
</reference>
<accession>A0ABV1HBB7</accession>
<dbReference type="InterPro" id="IPR050250">
    <property type="entry name" value="Macrolide_Exporter_MacB"/>
</dbReference>
<name>A0ABV1HBB7_9FIRM</name>
<keyword evidence="4 7" id="KW-1133">Transmembrane helix</keyword>
<dbReference type="Pfam" id="PF02687">
    <property type="entry name" value="FtsX"/>
    <property type="match status" value="1"/>
</dbReference>
<evidence type="ECO:0000256" key="4">
    <source>
        <dbReference type="ARBA" id="ARBA00022989"/>
    </source>
</evidence>
<evidence type="ECO:0000256" key="6">
    <source>
        <dbReference type="ARBA" id="ARBA00038076"/>
    </source>
</evidence>
<dbReference type="InterPro" id="IPR003838">
    <property type="entry name" value="ABC3_permease_C"/>
</dbReference>
<keyword evidence="3 7" id="KW-0812">Transmembrane</keyword>
<dbReference type="Pfam" id="PF12704">
    <property type="entry name" value="MacB_PCD"/>
    <property type="match status" value="1"/>
</dbReference>
<comment type="caution">
    <text evidence="10">The sequence shown here is derived from an EMBL/GenBank/DDBJ whole genome shotgun (WGS) entry which is preliminary data.</text>
</comment>
<dbReference type="Proteomes" id="UP001454489">
    <property type="component" value="Unassembled WGS sequence"/>
</dbReference>
<sequence length="410" mass="44502">MSQFLEYLKMAVANIRANKMRSLLTMLGIIIGISSVILIMSVGNGAKNIITDEMADIGINQIAIYSYDDTNSYDITQEDIDALYDGVKGIRAISAGYGAEGSVMTQKGEFKANINGKMPDYQYFSKNGMLKGRYFTKKEYLAGQPLAIIGEKDAVRIFGSTDIVGKELDVTLYGKEMGLTIIGVEKASEDSMFSFTYENSPIELQIPLITFSTMYGMDTESFWQIMILTEEGEDTYRIASEASNLLERRHQCSGEDIYQVENFSDYMTTVDKVIGIVTTLVSFVAAISLLVGGIGVMNIMLVSVTERTREIGIRKALGAKTKSIMLQFLSESAIITLIGGVVGILLGIGGAFGVAKVIAMIQPAFAFTPSVSPAAVLVTTLFSIGIGIFFGIYPAKKAAGLSPIEALRRN</sequence>
<dbReference type="RefSeq" id="WP_177962444.1">
    <property type="nucleotide sequence ID" value="NZ_JBBMEX010000003.1"/>
</dbReference>
<feature type="transmembrane region" description="Helical" evidence="7">
    <location>
        <begin position="374"/>
        <end position="393"/>
    </location>
</feature>
<feature type="domain" description="MacB-like periplasmic core" evidence="9">
    <location>
        <begin position="22"/>
        <end position="242"/>
    </location>
</feature>
<dbReference type="EMBL" id="JBBMEX010000003">
    <property type="protein sequence ID" value="MEQ2557008.1"/>
    <property type="molecule type" value="Genomic_DNA"/>
</dbReference>
<dbReference type="PANTHER" id="PTHR30572:SF4">
    <property type="entry name" value="ABC TRANSPORTER PERMEASE YTRF"/>
    <property type="match status" value="1"/>
</dbReference>
<comment type="similarity">
    <text evidence="6">Belongs to the ABC-4 integral membrane protein family.</text>
</comment>
<evidence type="ECO:0000259" key="9">
    <source>
        <dbReference type="Pfam" id="PF12704"/>
    </source>
</evidence>
<keyword evidence="2" id="KW-1003">Cell membrane</keyword>
<dbReference type="InterPro" id="IPR025857">
    <property type="entry name" value="MacB_PCD"/>
</dbReference>
<organism evidence="10 11">
    <name type="scientific">Maccoyibacter intestinihominis</name>
    <dbReference type="NCBI Taxonomy" id="3133499"/>
    <lineage>
        <taxon>Bacteria</taxon>
        <taxon>Bacillati</taxon>
        <taxon>Bacillota</taxon>
        <taxon>Clostridia</taxon>
        <taxon>Lachnospirales</taxon>
        <taxon>Lachnospiraceae</taxon>
        <taxon>Maccoyibacter</taxon>
    </lineage>
</organism>
<evidence type="ECO:0000313" key="11">
    <source>
        <dbReference type="Proteomes" id="UP001454489"/>
    </source>
</evidence>
<evidence type="ECO:0000256" key="7">
    <source>
        <dbReference type="SAM" id="Phobius"/>
    </source>
</evidence>
<evidence type="ECO:0000313" key="10">
    <source>
        <dbReference type="EMBL" id="MEQ2557008.1"/>
    </source>
</evidence>
<comment type="subcellular location">
    <subcellularLocation>
        <location evidence="1">Cell membrane</location>
        <topology evidence="1">Multi-pass membrane protein</topology>
    </subcellularLocation>
</comment>
<dbReference type="PANTHER" id="PTHR30572">
    <property type="entry name" value="MEMBRANE COMPONENT OF TRANSPORTER-RELATED"/>
    <property type="match status" value="1"/>
</dbReference>
<feature type="transmembrane region" description="Helical" evidence="7">
    <location>
        <begin position="325"/>
        <end position="354"/>
    </location>
</feature>
<feature type="transmembrane region" description="Helical" evidence="7">
    <location>
        <begin position="21"/>
        <end position="42"/>
    </location>
</feature>
<protein>
    <submittedName>
        <fullName evidence="10">ABC transporter permease</fullName>
    </submittedName>
</protein>
<evidence type="ECO:0000256" key="3">
    <source>
        <dbReference type="ARBA" id="ARBA00022692"/>
    </source>
</evidence>
<keyword evidence="11" id="KW-1185">Reference proteome</keyword>
<keyword evidence="5 7" id="KW-0472">Membrane</keyword>